<reference evidence="1" key="1">
    <citation type="submission" date="2021-06" db="EMBL/GenBank/DDBJ databases">
        <authorList>
            <person name="Kallberg Y."/>
            <person name="Tangrot J."/>
            <person name="Rosling A."/>
        </authorList>
    </citation>
    <scope>NUCLEOTIDE SEQUENCE</scope>
    <source>
        <strain evidence="1">AU212A</strain>
    </source>
</reference>
<proteinExistence type="predicted"/>
<dbReference type="Proteomes" id="UP000789860">
    <property type="component" value="Unassembled WGS sequence"/>
</dbReference>
<organism evidence="1 2">
    <name type="scientific">Scutellospora calospora</name>
    <dbReference type="NCBI Taxonomy" id="85575"/>
    <lineage>
        <taxon>Eukaryota</taxon>
        <taxon>Fungi</taxon>
        <taxon>Fungi incertae sedis</taxon>
        <taxon>Mucoromycota</taxon>
        <taxon>Glomeromycotina</taxon>
        <taxon>Glomeromycetes</taxon>
        <taxon>Diversisporales</taxon>
        <taxon>Gigasporaceae</taxon>
        <taxon>Scutellospora</taxon>
    </lineage>
</organism>
<keyword evidence="2" id="KW-1185">Reference proteome</keyword>
<protein>
    <submittedName>
        <fullName evidence="1">1567_t:CDS:1</fullName>
    </submittedName>
</protein>
<accession>A0ACA9LS01</accession>
<dbReference type="EMBL" id="CAJVPM010007467">
    <property type="protein sequence ID" value="CAG8546064.1"/>
    <property type="molecule type" value="Genomic_DNA"/>
</dbReference>
<name>A0ACA9LS01_9GLOM</name>
<sequence length="368" mass="42980">MPPPLPNDVIQHVLANLPIKQIYLLRGVNRDWYSIYEHAIKQHLSISDSKILVRLGPSSKAKDPNFSIALDCVAFDPETRIFTFKPIVNSKPIYCNPRHLRQVKVLYTEWIGIDAKIHNGIDISSNYISQVGGYDLSDLEISKYARIKFHHDYVEAVQKYYYLEETPSIGREISTYLGDCDMILKCHLKDSVVLSEENIPDIEHFDNQSHISSFSVDFIQVHTSWLIGGTTTRILPTSFHSKIYPFRYSFLNNITLQKDIQKYNPYSPKVIRWILSGCMIDDQQTIELCQYLNETKGDFTIRDKFQRELEKRNIEKQIMWKYSLVARFFCDPENSSDTFESILDKVVRAEEDEKEKARKFNPNLTKLY</sequence>
<gene>
    <name evidence="1" type="ORF">SCALOS_LOCUS5017</name>
</gene>
<evidence type="ECO:0000313" key="2">
    <source>
        <dbReference type="Proteomes" id="UP000789860"/>
    </source>
</evidence>
<comment type="caution">
    <text evidence="1">The sequence shown here is derived from an EMBL/GenBank/DDBJ whole genome shotgun (WGS) entry which is preliminary data.</text>
</comment>
<evidence type="ECO:0000313" key="1">
    <source>
        <dbReference type="EMBL" id="CAG8546064.1"/>
    </source>
</evidence>